<dbReference type="Proteomes" id="UP000053144">
    <property type="component" value="Chromosome 4"/>
</dbReference>
<proteinExistence type="predicted"/>
<accession>A0A0L9UDT4</accession>
<protein>
    <submittedName>
        <fullName evidence="1">Uncharacterized protein</fullName>
    </submittedName>
</protein>
<dbReference type="AlphaFoldDB" id="A0A0L9UDT4"/>
<reference evidence="2" key="1">
    <citation type="journal article" date="2015" name="Proc. Natl. Acad. Sci. U.S.A.">
        <title>Genome sequencing of adzuki bean (Vigna angularis) provides insight into high starch and low fat accumulation and domestication.</title>
        <authorList>
            <person name="Yang K."/>
            <person name="Tian Z."/>
            <person name="Chen C."/>
            <person name="Luo L."/>
            <person name="Zhao B."/>
            <person name="Wang Z."/>
            <person name="Yu L."/>
            <person name="Li Y."/>
            <person name="Sun Y."/>
            <person name="Li W."/>
            <person name="Chen Y."/>
            <person name="Li Y."/>
            <person name="Zhang Y."/>
            <person name="Ai D."/>
            <person name="Zhao J."/>
            <person name="Shang C."/>
            <person name="Ma Y."/>
            <person name="Wu B."/>
            <person name="Wang M."/>
            <person name="Gao L."/>
            <person name="Sun D."/>
            <person name="Zhang P."/>
            <person name="Guo F."/>
            <person name="Wang W."/>
            <person name="Li Y."/>
            <person name="Wang J."/>
            <person name="Varshney R.K."/>
            <person name="Wang J."/>
            <person name="Ling H.Q."/>
            <person name="Wan P."/>
        </authorList>
    </citation>
    <scope>NUCLEOTIDE SEQUENCE</scope>
    <source>
        <strain evidence="2">cv. Jingnong 6</strain>
    </source>
</reference>
<evidence type="ECO:0000313" key="2">
    <source>
        <dbReference type="Proteomes" id="UP000053144"/>
    </source>
</evidence>
<sequence length="116" mass="12986">MEENDNGSGVLLRGFAENVLCEEDDIVPFAFSFFNLRKIMVYDLDSPKNQGKIPDDLTAKFNGFFVSVLQRSEAKSPAQGFSSNSRVDCQVLAEVLASVLQTTEVIYPIRLRFQSN</sequence>
<evidence type="ECO:0000313" key="1">
    <source>
        <dbReference type="EMBL" id="KOM40913.1"/>
    </source>
</evidence>
<dbReference type="EMBL" id="CM003374">
    <property type="protein sequence ID" value="KOM40913.1"/>
    <property type="molecule type" value="Genomic_DNA"/>
</dbReference>
<gene>
    <name evidence="1" type="ORF">LR48_Vigan04g111100</name>
</gene>
<dbReference type="Gramene" id="KOM40913">
    <property type="protein sequence ID" value="KOM40913"/>
    <property type="gene ID" value="LR48_Vigan04g111100"/>
</dbReference>
<name>A0A0L9UDT4_PHAAN</name>
<organism evidence="1 2">
    <name type="scientific">Phaseolus angularis</name>
    <name type="common">Azuki bean</name>
    <name type="synonym">Vigna angularis</name>
    <dbReference type="NCBI Taxonomy" id="3914"/>
    <lineage>
        <taxon>Eukaryota</taxon>
        <taxon>Viridiplantae</taxon>
        <taxon>Streptophyta</taxon>
        <taxon>Embryophyta</taxon>
        <taxon>Tracheophyta</taxon>
        <taxon>Spermatophyta</taxon>
        <taxon>Magnoliopsida</taxon>
        <taxon>eudicotyledons</taxon>
        <taxon>Gunneridae</taxon>
        <taxon>Pentapetalae</taxon>
        <taxon>rosids</taxon>
        <taxon>fabids</taxon>
        <taxon>Fabales</taxon>
        <taxon>Fabaceae</taxon>
        <taxon>Papilionoideae</taxon>
        <taxon>50 kb inversion clade</taxon>
        <taxon>NPAAA clade</taxon>
        <taxon>indigoferoid/millettioid clade</taxon>
        <taxon>Phaseoleae</taxon>
        <taxon>Vigna</taxon>
    </lineage>
</organism>